<keyword evidence="3 5" id="KW-1133">Transmembrane helix</keyword>
<proteinExistence type="predicted"/>
<keyword evidence="2 5" id="KW-0812">Transmembrane</keyword>
<keyword evidence="7" id="KW-1185">Reference proteome</keyword>
<comment type="subcellular location">
    <subcellularLocation>
        <location evidence="1">Membrane</location>
        <topology evidence="1">Multi-pass membrane protein</topology>
    </subcellularLocation>
</comment>
<dbReference type="RefSeq" id="WP_101779499.1">
    <property type="nucleotide sequence ID" value="NZ_NBUC01000172.1"/>
</dbReference>
<name>A0ABX4TCG9_9HYPH</name>
<feature type="transmembrane region" description="Helical" evidence="5">
    <location>
        <begin position="96"/>
        <end position="115"/>
    </location>
</feature>
<sequence length="181" mass="19176">MAPLIRSFLDHKVAKLKSMGFLHQSKAGSGSLHEGRSLTIVMHFVKWPDSTERVLTRIPASFFSIVVGLAGFAGSWRAASDVWGLTPVPGEMLNALAGSIWLFLAITYGAKWLTAREDAQAELNHPIHGLVVGLAGVAMMLVALGALPYSPAMATEIFMPGVLATFGFASLGENVGRGACP</sequence>
<evidence type="ECO:0000313" key="7">
    <source>
        <dbReference type="Proteomes" id="UP001190825"/>
    </source>
</evidence>
<reference evidence="6 7" key="1">
    <citation type="journal article" date="2018" name="FEMS Microbiol. Ecol.">
        <title>Co-invading symbiotic mutualists of Medicago polymorpha retain high ancestral diversity and contain diverse accessory genomes.</title>
        <authorList>
            <person name="Porter S.S."/>
            <person name="Faber-Hammond J.J."/>
            <person name="Friesen M.L."/>
        </authorList>
    </citation>
    <scope>NUCLEOTIDE SEQUENCE [LARGE SCALE GENOMIC DNA]</scope>
    <source>
        <strain evidence="6 7">Str16</strain>
    </source>
</reference>
<keyword evidence="4 5" id="KW-0472">Membrane</keyword>
<dbReference type="PANTHER" id="PTHR37955">
    <property type="entry name" value="TELLURITE RESISTANCE PROTEIN TEHA"/>
    <property type="match status" value="1"/>
</dbReference>
<accession>A0ABX4TCG9</accession>
<dbReference type="InterPro" id="IPR004695">
    <property type="entry name" value="SLAC1/Mae1/Ssu1/TehA"/>
</dbReference>
<dbReference type="EMBL" id="NBUC01000172">
    <property type="protein sequence ID" value="PLT93349.1"/>
    <property type="molecule type" value="Genomic_DNA"/>
</dbReference>
<gene>
    <name evidence="6" type="ORF">BMJ33_32045</name>
</gene>
<dbReference type="Proteomes" id="UP001190825">
    <property type="component" value="Unassembled WGS sequence"/>
</dbReference>
<evidence type="ECO:0000313" key="6">
    <source>
        <dbReference type="EMBL" id="PLT93349.1"/>
    </source>
</evidence>
<feature type="transmembrane region" description="Helical" evidence="5">
    <location>
        <begin position="127"/>
        <end position="149"/>
    </location>
</feature>
<protein>
    <submittedName>
        <fullName evidence="6">Uncharacterized protein</fullName>
    </submittedName>
</protein>
<dbReference type="InterPro" id="IPR038665">
    <property type="entry name" value="Voltage-dep_anion_channel_sf"/>
</dbReference>
<evidence type="ECO:0000256" key="2">
    <source>
        <dbReference type="ARBA" id="ARBA00022692"/>
    </source>
</evidence>
<dbReference type="PANTHER" id="PTHR37955:SF1">
    <property type="entry name" value="DEP DOMAIN-CONTAINING PROTEIN"/>
    <property type="match status" value="1"/>
</dbReference>
<evidence type="ECO:0000256" key="5">
    <source>
        <dbReference type="SAM" id="Phobius"/>
    </source>
</evidence>
<dbReference type="InterPro" id="IPR052951">
    <property type="entry name" value="Tellurite_res_ion_channel"/>
</dbReference>
<dbReference type="Gene3D" id="1.50.10.150">
    <property type="entry name" value="Voltage-dependent anion channel"/>
    <property type="match status" value="1"/>
</dbReference>
<organism evidence="6 7">
    <name type="scientific">Sinorhizobium medicae</name>
    <dbReference type="NCBI Taxonomy" id="110321"/>
    <lineage>
        <taxon>Bacteria</taxon>
        <taxon>Pseudomonadati</taxon>
        <taxon>Pseudomonadota</taxon>
        <taxon>Alphaproteobacteria</taxon>
        <taxon>Hyphomicrobiales</taxon>
        <taxon>Rhizobiaceae</taxon>
        <taxon>Sinorhizobium/Ensifer group</taxon>
        <taxon>Sinorhizobium</taxon>
    </lineage>
</organism>
<evidence type="ECO:0000256" key="3">
    <source>
        <dbReference type="ARBA" id="ARBA00022989"/>
    </source>
</evidence>
<feature type="transmembrane region" description="Helical" evidence="5">
    <location>
        <begin position="54"/>
        <end position="76"/>
    </location>
</feature>
<evidence type="ECO:0000256" key="4">
    <source>
        <dbReference type="ARBA" id="ARBA00023136"/>
    </source>
</evidence>
<comment type="caution">
    <text evidence="6">The sequence shown here is derived from an EMBL/GenBank/DDBJ whole genome shotgun (WGS) entry which is preliminary data.</text>
</comment>
<dbReference type="Pfam" id="PF03595">
    <property type="entry name" value="SLAC1"/>
    <property type="match status" value="1"/>
</dbReference>
<evidence type="ECO:0000256" key="1">
    <source>
        <dbReference type="ARBA" id="ARBA00004141"/>
    </source>
</evidence>